<comment type="catalytic activity">
    <reaction evidence="7 8">
        <text>CMP + ATP = CDP + ADP</text>
        <dbReference type="Rhea" id="RHEA:11600"/>
        <dbReference type="ChEBI" id="CHEBI:30616"/>
        <dbReference type="ChEBI" id="CHEBI:58069"/>
        <dbReference type="ChEBI" id="CHEBI:60377"/>
        <dbReference type="ChEBI" id="CHEBI:456216"/>
        <dbReference type="EC" id="2.7.4.25"/>
    </reaction>
</comment>
<evidence type="ECO:0000256" key="7">
    <source>
        <dbReference type="ARBA" id="ARBA00048478"/>
    </source>
</evidence>
<evidence type="ECO:0000256" key="8">
    <source>
        <dbReference type="HAMAP-Rule" id="MF_00238"/>
    </source>
</evidence>
<evidence type="ECO:0000256" key="5">
    <source>
        <dbReference type="ARBA" id="ARBA00022840"/>
    </source>
</evidence>
<keyword evidence="8" id="KW-0963">Cytoplasm</keyword>
<evidence type="ECO:0000256" key="6">
    <source>
        <dbReference type="ARBA" id="ARBA00047615"/>
    </source>
</evidence>
<evidence type="ECO:0000313" key="10">
    <source>
        <dbReference type="EMBL" id="ACZ01400.1"/>
    </source>
</evidence>
<dbReference type="SUPFAM" id="SSF52540">
    <property type="entry name" value="P-loop containing nucleoside triphosphate hydrolases"/>
    <property type="match status" value="1"/>
</dbReference>
<reference evidence="10 11" key="1">
    <citation type="journal article" date="2009" name="Stand. Genomic Sci.">
        <title>Complete genome sequence of Streptobacillus moniliformis type strain (9901T).</title>
        <authorList>
            <person name="Nolan M."/>
            <person name="Gronow S."/>
            <person name="Lapidus A."/>
            <person name="Ivanova N."/>
            <person name="Copeland A."/>
            <person name="Lucas S."/>
            <person name="Del Rio T.G."/>
            <person name="Chen F."/>
            <person name="Tice H."/>
            <person name="Pitluck S."/>
            <person name="Cheng J.F."/>
            <person name="Sims D."/>
            <person name="Meincke L."/>
            <person name="Bruce D."/>
            <person name="Goodwin L."/>
            <person name="Brettin T."/>
            <person name="Han C."/>
            <person name="Detter J.C."/>
            <person name="Ovchinikova G."/>
            <person name="Pati A."/>
            <person name="Mavromatis K."/>
            <person name="Mikhailova N."/>
            <person name="Chen A."/>
            <person name="Palaniappan K."/>
            <person name="Land M."/>
            <person name="Hauser L."/>
            <person name="Chang Y.J."/>
            <person name="Jeffries C.D."/>
            <person name="Rohde M."/>
            <person name="Sproer C."/>
            <person name="Goker M."/>
            <person name="Bristow J."/>
            <person name="Eisen J.A."/>
            <person name="Markowitz V."/>
            <person name="Hugenholtz P."/>
            <person name="Kyrpides N.C."/>
            <person name="Klenk H.P."/>
            <person name="Chain P."/>
        </authorList>
    </citation>
    <scope>NUCLEOTIDE SEQUENCE [LARGE SCALE GENOMIC DNA]</scope>
    <source>
        <strain evidence="11">ATCC 14647 / DSM 12112 / NCTC 10651 / 9901</strain>
    </source>
</reference>
<dbReference type="Proteomes" id="UP000002072">
    <property type="component" value="Chromosome"/>
</dbReference>
<feature type="domain" description="Cytidylate kinase" evidence="9">
    <location>
        <begin position="3"/>
        <end position="205"/>
    </location>
</feature>
<comment type="subcellular location">
    <subcellularLocation>
        <location evidence="8">Cytoplasm</location>
    </subcellularLocation>
</comment>
<dbReference type="GO" id="GO:0005524">
    <property type="term" value="F:ATP binding"/>
    <property type="evidence" value="ECO:0007669"/>
    <property type="project" value="UniProtKB-UniRule"/>
</dbReference>
<accession>D1AYM4</accession>
<dbReference type="KEGG" id="smf:Smon_0934"/>
<evidence type="ECO:0000256" key="1">
    <source>
        <dbReference type="ARBA" id="ARBA00009427"/>
    </source>
</evidence>
<dbReference type="AlphaFoldDB" id="D1AYM4"/>
<keyword evidence="2 8" id="KW-0808">Transferase</keyword>
<comment type="catalytic activity">
    <reaction evidence="6 8">
        <text>dCMP + ATP = dCDP + ADP</text>
        <dbReference type="Rhea" id="RHEA:25094"/>
        <dbReference type="ChEBI" id="CHEBI:30616"/>
        <dbReference type="ChEBI" id="CHEBI:57566"/>
        <dbReference type="ChEBI" id="CHEBI:58593"/>
        <dbReference type="ChEBI" id="CHEBI:456216"/>
        <dbReference type="EC" id="2.7.4.25"/>
    </reaction>
</comment>
<dbReference type="GO" id="GO:0036431">
    <property type="term" value="F:dCMP kinase activity"/>
    <property type="evidence" value="ECO:0007669"/>
    <property type="project" value="InterPro"/>
</dbReference>
<dbReference type="GeneID" id="29674192"/>
<sequence>MIIAIDGPSGSGKSTVAKKIAQKLDIAHLDTGAMYRLLGYKMIKDNLNLDNISDVLKELNIDIKGNSFYLDNVDVSKEIRENNVSMMASKVSKIKKVREFMVDLQREISKNKSVILDGRDIGTVVFPNADLKIYLNASAEVRAKRRYLEDQKLEYNKILEDIIKRDYEDMNREYSPLRKSEDAIEINTDNLTFDEVLNKILKLVNKHECLCNN</sequence>
<dbReference type="PANTHER" id="PTHR21299:SF2">
    <property type="entry name" value="CYTIDYLATE KINASE"/>
    <property type="match status" value="1"/>
</dbReference>
<organism evidence="10 11">
    <name type="scientific">Streptobacillus moniliformis (strain ATCC 14647 / DSM 12112 / NCTC 10651 / 9901)</name>
    <dbReference type="NCBI Taxonomy" id="519441"/>
    <lineage>
        <taxon>Bacteria</taxon>
        <taxon>Fusobacteriati</taxon>
        <taxon>Fusobacteriota</taxon>
        <taxon>Fusobacteriia</taxon>
        <taxon>Fusobacteriales</taxon>
        <taxon>Leptotrichiaceae</taxon>
        <taxon>Streptobacillus</taxon>
    </lineage>
</organism>
<evidence type="ECO:0000256" key="2">
    <source>
        <dbReference type="ARBA" id="ARBA00022679"/>
    </source>
</evidence>
<keyword evidence="5 8" id="KW-0067">ATP-binding</keyword>
<dbReference type="EC" id="2.7.4.25" evidence="8"/>
<evidence type="ECO:0000259" key="9">
    <source>
        <dbReference type="Pfam" id="PF02224"/>
    </source>
</evidence>
<dbReference type="OrthoDB" id="9807434at2"/>
<dbReference type="PANTHER" id="PTHR21299">
    <property type="entry name" value="CYTIDYLATE KINASE/PANTOATE-BETA-ALANINE LIGASE"/>
    <property type="match status" value="1"/>
</dbReference>
<dbReference type="HOGENOM" id="CLU_079959_0_2_0"/>
<dbReference type="GO" id="GO:0036430">
    <property type="term" value="F:CMP kinase activity"/>
    <property type="evidence" value="ECO:0007669"/>
    <property type="project" value="RHEA"/>
</dbReference>
<dbReference type="HAMAP" id="MF_00238">
    <property type="entry name" value="Cytidyl_kinase_type1"/>
    <property type="match status" value="1"/>
</dbReference>
<dbReference type="STRING" id="519441.Smon_0934"/>
<keyword evidence="11" id="KW-1185">Reference proteome</keyword>
<dbReference type="GO" id="GO:0006220">
    <property type="term" value="P:pyrimidine nucleotide metabolic process"/>
    <property type="evidence" value="ECO:0007669"/>
    <property type="project" value="UniProtKB-UniRule"/>
</dbReference>
<dbReference type="InterPro" id="IPR003136">
    <property type="entry name" value="Cytidylate_kin"/>
</dbReference>
<evidence type="ECO:0000256" key="3">
    <source>
        <dbReference type="ARBA" id="ARBA00022741"/>
    </source>
</evidence>
<gene>
    <name evidence="8" type="primary">cmk</name>
    <name evidence="10" type="ordered locus">Smon_0934</name>
</gene>
<evidence type="ECO:0000313" key="11">
    <source>
        <dbReference type="Proteomes" id="UP000002072"/>
    </source>
</evidence>
<dbReference type="RefSeq" id="WP_012858949.1">
    <property type="nucleotide sequence ID" value="NC_013515.1"/>
</dbReference>
<dbReference type="InterPro" id="IPR011994">
    <property type="entry name" value="Cytidylate_kinase_dom"/>
</dbReference>
<dbReference type="CDD" id="cd02020">
    <property type="entry name" value="CMPK"/>
    <property type="match status" value="1"/>
</dbReference>
<dbReference type="InterPro" id="IPR027417">
    <property type="entry name" value="P-loop_NTPase"/>
</dbReference>
<evidence type="ECO:0000256" key="4">
    <source>
        <dbReference type="ARBA" id="ARBA00022777"/>
    </source>
</evidence>
<feature type="binding site" evidence="8">
    <location>
        <begin position="7"/>
        <end position="15"/>
    </location>
    <ligand>
        <name>ATP</name>
        <dbReference type="ChEBI" id="CHEBI:30616"/>
    </ligand>
</feature>
<dbReference type="GO" id="GO:0015949">
    <property type="term" value="P:nucleobase-containing small molecule interconversion"/>
    <property type="evidence" value="ECO:0007669"/>
    <property type="project" value="TreeGrafter"/>
</dbReference>
<proteinExistence type="inferred from homology"/>
<dbReference type="eggNOG" id="COG0283">
    <property type="taxonomic scope" value="Bacteria"/>
</dbReference>
<dbReference type="Gene3D" id="3.40.50.300">
    <property type="entry name" value="P-loop containing nucleotide triphosphate hydrolases"/>
    <property type="match status" value="1"/>
</dbReference>
<keyword evidence="4 8" id="KW-0418">Kinase</keyword>
<keyword evidence="3 8" id="KW-0547">Nucleotide-binding</keyword>
<comment type="similarity">
    <text evidence="1 8">Belongs to the cytidylate kinase family. Type 1 subfamily.</text>
</comment>
<dbReference type="NCBIfam" id="TIGR00017">
    <property type="entry name" value="cmk"/>
    <property type="match status" value="1"/>
</dbReference>
<protein>
    <recommendedName>
        <fullName evidence="8">Cytidylate kinase</fullName>
        <shortName evidence="8">CK</shortName>
        <ecNumber evidence="8">2.7.4.25</ecNumber>
    </recommendedName>
    <alternativeName>
        <fullName evidence="8">Cytidine monophosphate kinase</fullName>
        <shortName evidence="8">CMP kinase</shortName>
    </alternativeName>
</protein>
<dbReference type="EMBL" id="CP001779">
    <property type="protein sequence ID" value="ACZ01400.1"/>
    <property type="molecule type" value="Genomic_DNA"/>
</dbReference>
<name>D1AYM4_STRM9</name>
<dbReference type="Pfam" id="PF02224">
    <property type="entry name" value="Cytidylate_kin"/>
    <property type="match status" value="1"/>
</dbReference>
<dbReference type="GO" id="GO:0005829">
    <property type="term" value="C:cytosol"/>
    <property type="evidence" value="ECO:0007669"/>
    <property type="project" value="TreeGrafter"/>
</dbReference>